<dbReference type="PROSITE" id="PS00028">
    <property type="entry name" value="ZINC_FINGER_C2H2_1"/>
    <property type="match status" value="1"/>
</dbReference>
<feature type="region of interest" description="Disordered" evidence="1">
    <location>
        <begin position="150"/>
        <end position="184"/>
    </location>
</feature>
<comment type="caution">
    <text evidence="3">The sequence shown here is derived from an EMBL/GenBank/DDBJ whole genome shotgun (WGS) entry which is preliminary data.</text>
</comment>
<dbReference type="Proteomes" id="UP000188268">
    <property type="component" value="Unassembled WGS sequence"/>
</dbReference>
<dbReference type="EMBL" id="AWWV01014578">
    <property type="protein sequence ID" value="OMO55714.1"/>
    <property type="molecule type" value="Genomic_DNA"/>
</dbReference>
<accession>A0A1R3GC88</accession>
<feature type="compositionally biased region" description="Acidic residues" evidence="1">
    <location>
        <begin position="1"/>
        <end position="11"/>
    </location>
</feature>
<reference evidence="3 4" key="1">
    <citation type="submission" date="2013-09" db="EMBL/GenBank/DDBJ databases">
        <title>Corchorus capsularis genome sequencing.</title>
        <authorList>
            <person name="Alam M."/>
            <person name="Haque M.S."/>
            <person name="Islam M.S."/>
            <person name="Emdad E.M."/>
            <person name="Islam M.M."/>
            <person name="Ahmed B."/>
            <person name="Halim A."/>
            <person name="Hossen Q.M.M."/>
            <person name="Hossain M.Z."/>
            <person name="Ahmed R."/>
            <person name="Khan M.M."/>
            <person name="Islam R."/>
            <person name="Rashid M.M."/>
            <person name="Khan S.A."/>
            <person name="Rahman M.S."/>
            <person name="Alam M."/>
        </authorList>
    </citation>
    <scope>NUCLEOTIDE SEQUENCE [LARGE SCALE GENOMIC DNA]</scope>
    <source>
        <strain evidence="4">cv. CVL-1</strain>
        <tissue evidence="3">Whole seedling</tissue>
    </source>
</reference>
<feature type="domain" description="C2H2-type" evidence="2">
    <location>
        <begin position="127"/>
        <end position="147"/>
    </location>
</feature>
<feature type="region of interest" description="Disordered" evidence="1">
    <location>
        <begin position="248"/>
        <end position="276"/>
    </location>
</feature>
<evidence type="ECO:0000259" key="2">
    <source>
        <dbReference type="PROSITE" id="PS00028"/>
    </source>
</evidence>
<feature type="region of interest" description="Disordered" evidence="1">
    <location>
        <begin position="210"/>
        <end position="236"/>
    </location>
</feature>
<feature type="compositionally biased region" description="Polar residues" evidence="1">
    <location>
        <begin position="21"/>
        <end position="32"/>
    </location>
</feature>
<dbReference type="PANTHER" id="PTHR47591:SF13">
    <property type="entry name" value="OS02G0293900 PROTEIN"/>
    <property type="match status" value="1"/>
</dbReference>
<dbReference type="InterPro" id="IPR013087">
    <property type="entry name" value="Znf_C2H2_type"/>
</dbReference>
<evidence type="ECO:0000256" key="1">
    <source>
        <dbReference type="SAM" id="MobiDB-lite"/>
    </source>
</evidence>
<gene>
    <name evidence="3" type="ORF">CCACVL1_27067</name>
</gene>
<organism evidence="3 4">
    <name type="scientific">Corchorus capsularis</name>
    <name type="common">Jute</name>
    <dbReference type="NCBI Taxonomy" id="210143"/>
    <lineage>
        <taxon>Eukaryota</taxon>
        <taxon>Viridiplantae</taxon>
        <taxon>Streptophyta</taxon>
        <taxon>Embryophyta</taxon>
        <taxon>Tracheophyta</taxon>
        <taxon>Spermatophyta</taxon>
        <taxon>Magnoliopsida</taxon>
        <taxon>eudicotyledons</taxon>
        <taxon>Gunneridae</taxon>
        <taxon>Pentapetalae</taxon>
        <taxon>rosids</taxon>
        <taxon>malvids</taxon>
        <taxon>Malvales</taxon>
        <taxon>Malvaceae</taxon>
        <taxon>Grewioideae</taxon>
        <taxon>Apeibeae</taxon>
        <taxon>Corchorus</taxon>
    </lineage>
</organism>
<proteinExistence type="predicted"/>
<dbReference type="PANTHER" id="PTHR47591">
    <property type="entry name" value="ZINC FINGER PROTEIN ZAT2-RELATED"/>
    <property type="match status" value="1"/>
</dbReference>
<evidence type="ECO:0000313" key="4">
    <source>
        <dbReference type="Proteomes" id="UP000188268"/>
    </source>
</evidence>
<feature type="compositionally biased region" description="Basic and acidic residues" evidence="1">
    <location>
        <begin position="175"/>
        <end position="184"/>
    </location>
</feature>
<evidence type="ECO:0000313" key="3">
    <source>
        <dbReference type="EMBL" id="OMO55714.1"/>
    </source>
</evidence>
<keyword evidence="4" id="KW-1185">Reference proteome</keyword>
<feature type="compositionally biased region" description="Low complexity" evidence="1">
    <location>
        <begin position="97"/>
        <end position="106"/>
    </location>
</feature>
<dbReference type="STRING" id="210143.A0A1R3GC88"/>
<dbReference type="OrthoDB" id="6077919at2759"/>
<name>A0A1R3GC88_COCAP</name>
<feature type="region of interest" description="Disordered" evidence="1">
    <location>
        <begin position="1"/>
        <end position="125"/>
    </location>
</feature>
<feature type="compositionally biased region" description="Basic and acidic residues" evidence="1">
    <location>
        <begin position="259"/>
        <end position="276"/>
    </location>
</feature>
<protein>
    <recommendedName>
        <fullName evidence="2">C2H2-type domain-containing protein</fullName>
    </recommendedName>
</protein>
<dbReference type="Gramene" id="OMO55714">
    <property type="protein sequence ID" value="OMO55714"/>
    <property type="gene ID" value="CCACVL1_27067"/>
</dbReference>
<dbReference type="AlphaFoldDB" id="A0A1R3GC88"/>
<sequence length="276" mass="29889">MTNSDLQEEEPSDTHDVPAGSQDTTPADQNCNEFEGDPIPNHDQTRQQGDGGDKQKNGGESGDDQIPEMGSSASMNSYRSKKRARDHVENPIDDDSASASASASSSWKARKKGGEVQLPSSPPVPTCYVCKKTFASWKGVFGHLRAHPSRLTPGAFPPPTFTPPDHGSPPSPQKDPIHNGSDDDIEAFKEQLAPTLLNLARQITNIENISNTAPPLPLTSVLASSSSSSSRRGLDIDLNHPTISVLLDSNYEPHPVPPESDKEDHDHYKDLQDDNR</sequence>
<feature type="compositionally biased region" description="Pro residues" evidence="1">
    <location>
        <begin position="155"/>
        <end position="173"/>
    </location>
</feature>